<dbReference type="EMBL" id="JACYCD010000047">
    <property type="protein sequence ID" value="KAF8710187.1"/>
    <property type="molecule type" value="Genomic_DNA"/>
</dbReference>
<dbReference type="Proteomes" id="UP000602905">
    <property type="component" value="Unassembled WGS sequence"/>
</dbReference>
<dbReference type="OrthoDB" id="3229612at2759"/>
<evidence type="ECO:0000256" key="1">
    <source>
        <dbReference type="SAM" id="SignalP"/>
    </source>
</evidence>
<keyword evidence="1" id="KW-0732">Signal</keyword>
<feature type="chain" id="PRO_5034777882" description="Transmembrane protein" evidence="1">
    <location>
        <begin position="24"/>
        <end position="192"/>
    </location>
</feature>
<gene>
    <name evidence="2" type="ORF">RHS03_01685</name>
</gene>
<protein>
    <recommendedName>
        <fullName evidence="4">Transmembrane protein</fullName>
    </recommendedName>
</protein>
<proteinExistence type="predicted"/>
<sequence length="192" mass="19717">MSSFVRLAGVVALIVSLGLAVQALVYVPDVKIPVPCGKDLVSKALIELVVGGSLEQKIRALLILNSVAELKVAIAVIVALFKECGDELLKIGAGVAIDVDAHASIVACVSAVITLLVKICLQLSVKFGVAAVVATFADIDVVLRVCLVNLEVCVVGIVALIVQACVYITASVLAQVKFVSCAEVLVNAGLAA</sequence>
<feature type="signal peptide" evidence="1">
    <location>
        <begin position="1"/>
        <end position="23"/>
    </location>
</feature>
<evidence type="ECO:0000313" key="3">
    <source>
        <dbReference type="Proteomes" id="UP000602905"/>
    </source>
</evidence>
<feature type="non-terminal residue" evidence="2">
    <location>
        <position position="192"/>
    </location>
</feature>
<reference evidence="2" key="1">
    <citation type="submission" date="2020-09" db="EMBL/GenBank/DDBJ databases">
        <title>Comparative genome analyses of four rice-infecting Rhizoctonia solani isolates reveal extensive enrichment of homogalacturonan modification genes.</title>
        <authorList>
            <person name="Lee D.-Y."/>
            <person name="Jeon J."/>
            <person name="Kim K.-T."/>
            <person name="Cheong K."/>
            <person name="Song H."/>
            <person name="Choi G."/>
            <person name="Ko J."/>
            <person name="Opiyo S.O."/>
            <person name="Zuo S."/>
            <person name="Madhav S."/>
            <person name="Lee Y.-H."/>
            <person name="Wang G.-L."/>
        </authorList>
    </citation>
    <scope>NUCLEOTIDE SEQUENCE</scope>
    <source>
        <strain evidence="2">AG1-IA WGL</strain>
    </source>
</reference>
<evidence type="ECO:0000313" key="2">
    <source>
        <dbReference type="EMBL" id="KAF8710187.1"/>
    </source>
</evidence>
<name>A0A8H7HXY4_9AGAM</name>
<dbReference type="AlphaFoldDB" id="A0A8H7HXY4"/>
<comment type="caution">
    <text evidence="2">The sequence shown here is derived from an EMBL/GenBank/DDBJ whole genome shotgun (WGS) entry which is preliminary data.</text>
</comment>
<evidence type="ECO:0008006" key="4">
    <source>
        <dbReference type="Google" id="ProtNLM"/>
    </source>
</evidence>
<organism evidence="2 3">
    <name type="scientific">Rhizoctonia solani</name>
    <dbReference type="NCBI Taxonomy" id="456999"/>
    <lineage>
        <taxon>Eukaryota</taxon>
        <taxon>Fungi</taxon>
        <taxon>Dikarya</taxon>
        <taxon>Basidiomycota</taxon>
        <taxon>Agaricomycotina</taxon>
        <taxon>Agaricomycetes</taxon>
        <taxon>Cantharellales</taxon>
        <taxon>Ceratobasidiaceae</taxon>
        <taxon>Rhizoctonia</taxon>
    </lineage>
</organism>
<accession>A0A8H7HXY4</accession>